<dbReference type="PRINTS" id="PR00111">
    <property type="entry name" value="ABHYDROLASE"/>
</dbReference>
<accession>A0A1F6DFC3</accession>
<comment type="caution">
    <text evidence="3">The sequence shown here is derived from an EMBL/GenBank/DDBJ whole genome shotgun (WGS) entry which is preliminary data.</text>
</comment>
<dbReference type="GO" id="GO:0016020">
    <property type="term" value="C:membrane"/>
    <property type="evidence" value="ECO:0007669"/>
    <property type="project" value="TreeGrafter"/>
</dbReference>
<feature type="domain" description="AB hydrolase-1" evidence="2">
    <location>
        <begin position="23"/>
        <end position="252"/>
    </location>
</feature>
<gene>
    <name evidence="3" type="ORF">A2765_00975</name>
</gene>
<dbReference type="EMBL" id="MFLA01000013">
    <property type="protein sequence ID" value="OGG60124.1"/>
    <property type="molecule type" value="Genomic_DNA"/>
</dbReference>
<evidence type="ECO:0000313" key="3">
    <source>
        <dbReference type="EMBL" id="OGG60124.1"/>
    </source>
</evidence>
<proteinExistence type="predicted"/>
<dbReference type="Gene3D" id="3.40.50.1820">
    <property type="entry name" value="alpha/beta hydrolase"/>
    <property type="match status" value="1"/>
</dbReference>
<protein>
    <recommendedName>
        <fullName evidence="2">AB hydrolase-1 domain-containing protein</fullName>
    </recommendedName>
</protein>
<organism evidence="3 4">
    <name type="scientific">Candidatus Kaiserbacteria bacterium RIFCSPHIGHO2_01_FULL_56_24</name>
    <dbReference type="NCBI Taxonomy" id="1798487"/>
    <lineage>
        <taxon>Bacteria</taxon>
        <taxon>Candidatus Kaiseribacteriota</taxon>
    </lineage>
</organism>
<evidence type="ECO:0000256" key="1">
    <source>
        <dbReference type="ARBA" id="ARBA00022801"/>
    </source>
</evidence>
<dbReference type="InterPro" id="IPR029058">
    <property type="entry name" value="AB_hydrolase_fold"/>
</dbReference>
<sequence>MNEYFLEERGLYYRTNRFSAARPTFVFVHGLSGSSSAWAPYEARFENDFNVVTFDLRGHGKSLKPWRYENYSMRHFAEDLDALLAHLHIEKCILIAHSFATLFAFDFLGRHPEKIGRLVLLSPSAHIGTRVIEKILNILLIPLPLLQYLPQRRTRGWHVDYRYFPDSGDWNLRRMWADVRNTTLRVYLFCTRQVQDADYEAVLPRISVPTLLIHGTSDTIFPVRNSIMMKEKIPRSRLILVENADHILVLNNADEVSDAIEAFLREVY</sequence>
<dbReference type="AlphaFoldDB" id="A0A1F6DFC3"/>
<dbReference type="GO" id="GO:0016787">
    <property type="term" value="F:hydrolase activity"/>
    <property type="evidence" value="ECO:0007669"/>
    <property type="project" value="UniProtKB-KW"/>
</dbReference>
<keyword evidence="1" id="KW-0378">Hydrolase</keyword>
<dbReference type="PANTHER" id="PTHR43798:SF31">
    <property type="entry name" value="AB HYDROLASE SUPERFAMILY PROTEIN YCLE"/>
    <property type="match status" value="1"/>
</dbReference>
<dbReference type="InterPro" id="IPR050266">
    <property type="entry name" value="AB_hydrolase_sf"/>
</dbReference>
<name>A0A1F6DFC3_9BACT</name>
<dbReference type="SUPFAM" id="SSF53474">
    <property type="entry name" value="alpha/beta-Hydrolases"/>
    <property type="match status" value="1"/>
</dbReference>
<evidence type="ECO:0000313" key="4">
    <source>
        <dbReference type="Proteomes" id="UP000176377"/>
    </source>
</evidence>
<reference evidence="3 4" key="1">
    <citation type="journal article" date="2016" name="Nat. Commun.">
        <title>Thousands of microbial genomes shed light on interconnected biogeochemical processes in an aquifer system.</title>
        <authorList>
            <person name="Anantharaman K."/>
            <person name="Brown C.T."/>
            <person name="Hug L.A."/>
            <person name="Sharon I."/>
            <person name="Castelle C.J."/>
            <person name="Probst A.J."/>
            <person name="Thomas B.C."/>
            <person name="Singh A."/>
            <person name="Wilkins M.J."/>
            <person name="Karaoz U."/>
            <person name="Brodie E.L."/>
            <person name="Williams K.H."/>
            <person name="Hubbard S.S."/>
            <person name="Banfield J.F."/>
        </authorList>
    </citation>
    <scope>NUCLEOTIDE SEQUENCE [LARGE SCALE GENOMIC DNA]</scope>
</reference>
<dbReference type="PANTHER" id="PTHR43798">
    <property type="entry name" value="MONOACYLGLYCEROL LIPASE"/>
    <property type="match status" value="1"/>
</dbReference>
<dbReference type="Pfam" id="PF00561">
    <property type="entry name" value="Abhydrolase_1"/>
    <property type="match status" value="1"/>
</dbReference>
<dbReference type="InterPro" id="IPR000073">
    <property type="entry name" value="AB_hydrolase_1"/>
</dbReference>
<evidence type="ECO:0000259" key="2">
    <source>
        <dbReference type="Pfam" id="PF00561"/>
    </source>
</evidence>
<dbReference type="Proteomes" id="UP000176377">
    <property type="component" value="Unassembled WGS sequence"/>
</dbReference>